<dbReference type="GO" id="GO:0043953">
    <property type="term" value="P:protein transport by the Tat complex"/>
    <property type="evidence" value="ECO:0007669"/>
    <property type="project" value="TreeGrafter"/>
</dbReference>
<reference evidence="7" key="1">
    <citation type="submission" date="2022-03" db="EMBL/GenBank/DDBJ databases">
        <title>A functionally conserved STORR gene fusion in Papaver species that diverged 16.8 million years ago.</title>
        <authorList>
            <person name="Catania T."/>
        </authorList>
    </citation>
    <scope>NUCLEOTIDE SEQUENCE</scope>
    <source>
        <strain evidence="7">S-191538</strain>
    </source>
</reference>
<evidence type="ECO:0000256" key="3">
    <source>
        <dbReference type="ARBA" id="ARBA00022692"/>
    </source>
</evidence>
<dbReference type="Gene3D" id="1.25.70.10">
    <property type="entry name" value="Transcription termination factor 3, mitochondrial"/>
    <property type="match status" value="1"/>
</dbReference>
<evidence type="ECO:0000256" key="2">
    <source>
        <dbReference type="ARBA" id="ARBA00008882"/>
    </source>
</evidence>
<dbReference type="PRINTS" id="PR01840">
    <property type="entry name" value="TATCFAMILY"/>
</dbReference>
<dbReference type="PANTHER" id="PTHR30371">
    <property type="entry name" value="SEC-INDEPENDENT PROTEIN TRANSLOCASE PROTEIN TATC"/>
    <property type="match status" value="1"/>
</dbReference>
<accession>A0AA41S4B9</accession>
<dbReference type="InterPro" id="IPR038538">
    <property type="entry name" value="MTERF_sf"/>
</dbReference>
<evidence type="ECO:0000256" key="4">
    <source>
        <dbReference type="ARBA" id="ARBA00022989"/>
    </source>
</evidence>
<feature type="transmembrane region" description="Helical" evidence="6">
    <location>
        <begin position="339"/>
        <end position="361"/>
    </location>
</feature>
<dbReference type="NCBIfam" id="TIGR00945">
    <property type="entry name" value="tatC"/>
    <property type="match status" value="1"/>
</dbReference>
<evidence type="ECO:0000256" key="6">
    <source>
        <dbReference type="SAM" id="Phobius"/>
    </source>
</evidence>
<protein>
    <recommendedName>
        <fullName evidence="9">Transport membrane protein</fullName>
    </recommendedName>
</protein>
<feature type="transmembrane region" description="Helical" evidence="6">
    <location>
        <begin position="310"/>
        <end position="327"/>
    </location>
</feature>
<dbReference type="GO" id="GO:0033281">
    <property type="term" value="C:TAT protein transport complex"/>
    <property type="evidence" value="ECO:0007669"/>
    <property type="project" value="TreeGrafter"/>
</dbReference>
<dbReference type="Proteomes" id="UP001177140">
    <property type="component" value="Unassembled WGS sequence"/>
</dbReference>
<dbReference type="PANTHER" id="PTHR30371:SF0">
    <property type="entry name" value="SEC-INDEPENDENT PROTEIN TRANSLOCASE PROTEIN TATC, CHLOROPLASTIC-RELATED"/>
    <property type="match status" value="1"/>
</dbReference>
<sequence length="425" mass="48474">MLRLRSSSFPKKFITSLSAATFNHHLLQFSDVATTTTSTNPKPQKESPLSSIGFTTHGASTRIKSIGTPTSALNFFRDAQVRCLLSSSTSALLSSDVEQSVKPKIEGFQDLGLSVSTIKRSNWLIQPNLFFLTKKCGISHDKNQKFLLSNQRHFMNKPDWIDRKVDDDEKNTDKERDLINESPKSPLETILGEVRIRFMWTSFGLGLTWFTCYWFSEEFIFLLAKPFLTLHSDSHFVCIQLTEALSTYLATASIACAYFVFPLLSYQLWSFLIPSCYEEQRMKYNRVFRLSGFSFAFFLCLTFSYVVPNIWHFLYSMGATSTNLLMIKLQPNIYDYIMLTLRISLISSVCSQVPVILISLLESKALSVESFTNNRRYLMLFSLFTAALSTPPDIWCQIAAFSVLYSTIELAMFVALIKQVREGVE</sequence>
<dbReference type="InterPro" id="IPR002033">
    <property type="entry name" value="TatC"/>
</dbReference>
<comment type="caution">
    <text evidence="7">The sequence shown here is derived from an EMBL/GenBank/DDBJ whole genome shotgun (WGS) entry which is preliminary data.</text>
</comment>
<feature type="transmembrane region" description="Helical" evidence="6">
    <location>
        <begin position="287"/>
        <end position="304"/>
    </location>
</feature>
<dbReference type="GO" id="GO:0009977">
    <property type="term" value="F:proton motive force dependent protein transmembrane transporter activity"/>
    <property type="evidence" value="ECO:0007669"/>
    <property type="project" value="TreeGrafter"/>
</dbReference>
<dbReference type="GO" id="GO:0065002">
    <property type="term" value="P:intracellular protein transmembrane transport"/>
    <property type="evidence" value="ECO:0007669"/>
    <property type="project" value="TreeGrafter"/>
</dbReference>
<evidence type="ECO:0008006" key="9">
    <source>
        <dbReference type="Google" id="ProtNLM"/>
    </source>
</evidence>
<comment type="similarity">
    <text evidence="2">Belongs to the TatC family.</text>
</comment>
<feature type="transmembrane region" description="Helical" evidence="6">
    <location>
        <begin position="245"/>
        <end position="266"/>
    </location>
</feature>
<keyword evidence="3 6" id="KW-0812">Transmembrane</keyword>
<feature type="transmembrane region" description="Helical" evidence="6">
    <location>
        <begin position="198"/>
        <end position="216"/>
    </location>
</feature>
<organism evidence="7 8">
    <name type="scientific">Papaver nudicaule</name>
    <name type="common">Iceland poppy</name>
    <dbReference type="NCBI Taxonomy" id="74823"/>
    <lineage>
        <taxon>Eukaryota</taxon>
        <taxon>Viridiplantae</taxon>
        <taxon>Streptophyta</taxon>
        <taxon>Embryophyta</taxon>
        <taxon>Tracheophyta</taxon>
        <taxon>Spermatophyta</taxon>
        <taxon>Magnoliopsida</taxon>
        <taxon>Ranunculales</taxon>
        <taxon>Papaveraceae</taxon>
        <taxon>Papaveroideae</taxon>
        <taxon>Papaver</taxon>
    </lineage>
</organism>
<dbReference type="Pfam" id="PF00902">
    <property type="entry name" value="TatC"/>
    <property type="match status" value="1"/>
</dbReference>
<name>A0AA41S4B9_PAPNU</name>
<feature type="transmembrane region" description="Helical" evidence="6">
    <location>
        <begin position="398"/>
        <end position="417"/>
    </location>
</feature>
<evidence type="ECO:0000313" key="8">
    <source>
        <dbReference type="Proteomes" id="UP001177140"/>
    </source>
</evidence>
<evidence type="ECO:0000256" key="1">
    <source>
        <dbReference type="ARBA" id="ARBA00004141"/>
    </source>
</evidence>
<keyword evidence="8" id="KW-1185">Reference proteome</keyword>
<dbReference type="EMBL" id="JAJJMA010082040">
    <property type="protein sequence ID" value="MCL7028660.1"/>
    <property type="molecule type" value="Genomic_DNA"/>
</dbReference>
<keyword evidence="5 6" id="KW-0472">Membrane</keyword>
<dbReference type="AlphaFoldDB" id="A0AA41S4B9"/>
<evidence type="ECO:0000313" key="7">
    <source>
        <dbReference type="EMBL" id="MCL7028660.1"/>
    </source>
</evidence>
<keyword evidence="4 6" id="KW-1133">Transmembrane helix</keyword>
<comment type="subcellular location">
    <subcellularLocation>
        <location evidence="1">Membrane</location>
        <topology evidence="1">Multi-pass membrane protein</topology>
    </subcellularLocation>
</comment>
<proteinExistence type="inferred from homology"/>
<gene>
    <name evidence="7" type="ORF">MKW94_004540</name>
</gene>
<evidence type="ECO:0000256" key="5">
    <source>
        <dbReference type="ARBA" id="ARBA00023136"/>
    </source>
</evidence>